<dbReference type="STRING" id="364197.SAMN05216296_0023"/>
<dbReference type="Pfam" id="PF01966">
    <property type="entry name" value="HD"/>
    <property type="match status" value="1"/>
</dbReference>
<gene>
    <name evidence="2" type="ORF">SAMN05216296_0023</name>
</gene>
<evidence type="ECO:0000259" key="1">
    <source>
        <dbReference type="SMART" id="SM00471"/>
    </source>
</evidence>
<dbReference type="SMART" id="SM00471">
    <property type="entry name" value="HDc"/>
    <property type="match status" value="1"/>
</dbReference>
<dbReference type="InterPro" id="IPR003607">
    <property type="entry name" value="HD/PDEase_dom"/>
</dbReference>
<dbReference type="Gene3D" id="1.10.3210.40">
    <property type="match status" value="1"/>
</dbReference>
<reference evidence="3" key="1">
    <citation type="submission" date="2016-10" db="EMBL/GenBank/DDBJ databases">
        <authorList>
            <person name="Varghese N."/>
            <person name="Submissions S."/>
        </authorList>
    </citation>
    <scope>NUCLEOTIDE SEQUENCE [LARGE SCALE GENOMIC DNA]</scope>
    <source>
        <strain evidence="3">DSM 17875</strain>
    </source>
</reference>
<feature type="domain" description="HD/PDEase" evidence="1">
    <location>
        <begin position="157"/>
        <end position="241"/>
    </location>
</feature>
<keyword evidence="2" id="KW-0378">Hydrolase</keyword>
<dbReference type="Proteomes" id="UP000243232">
    <property type="component" value="Chromosome I"/>
</dbReference>
<dbReference type="OrthoDB" id="6190309at2"/>
<proteinExistence type="predicted"/>
<keyword evidence="2" id="KW-0547">Nucleotide-binding</keyword>
<keyword evidence="2" id="KW-0347">Helicase</keyword>
<accession>A0A1H2DUQ2</accession>
<organism evidence="2 3">
    <name type="scientific">Pseudomonas pohangensis</name>
    <dbReference type="NCBI Taxonomy" id="364197"/>
    <lineage>
        <taxon>Bacteria</taxon>
        <taxon>Pseudomonadati</taxon>
        <taxon>Pseudomonadota</taxon>
        <taxon>Gammaproteobacteria</taxon>
        <taxon>Pseudomonadales</taxon>
        <taxon>Pseudomonadaceae</taxon>
        <taxon>Pseudomonas</taxon>
    </lineage>
</organism>
<dbReference type="GO" id="GO:0004386">
    <property type="term" value="F:helicase activity"/>
    <property type="evidence" value="ECO:0007669"/>
    <property type="project" value="UniProtKB-KW"/>
</dbReference>
<protein>
    <submittedName>
        <fullName evidence="2">Putative helicase</fullName>
    </submittedName>
</protein>
<dbReference type="EMBL" id="LT629785">
    <property type="protein sequence ID" value="SDT86597.1"/>
    <property type="molecule type" value="Genomic_DNA"/>
</dbReference>
<dbReference type="AlphaFoldDB" id="A0A1H2DUQ2"/>
<dbReference type="SUPFAM" id="SSF109604">
    <property type="entry name" value="HD-domain/PDEase-like"/>
    <property type="match status" value="1"/>
</dbReference>
<evidence type="ECO:0000313" key="2">
    <source>
        <dbReference type="EMBL" id="SDT86597.1"/>
    </source>
</evidence>
<dbReference type="InterPro" id="IPR006674">
    <property type="entry name" value="HD_domain"/>
</dbReference>
<keyword evidence="2" id="KW-0067">ATP-binding</keyword>
<evidence type="ECO:0000313" key="3">
    <source>
        <dbReference type="Proteomes" id="UP000243232"/>
    </source>
</evidence>
<sequence length="305" mass="33558">MMKTLAHFDTTNCEPEKHHVSGCIMAHQLYPVSSEHSAISLTLENMTGSHDILLSPSEHPGNYIKQGHRAVTMTLSNEFGRLVNSGKDMHLIQQYTSLDHLPSRLIAAPEMVTRTQQWIERCPYAALKNFVYQVLGDPTVGCAFFSVPASTSYHHREPGGLAQHSLEVAEISYAATQCFEDHERWLAAVSGLLHDVGKVRTLTQDCHQTAIGQLIAPEILNVEILADAFINLDQAWADGAIAIRYILGSLMKPRDQRPLLPLTTAVKQADIASAAASNRRLAFADKPSHPEATGFAGVYWKPSPT</sequence>
<dbReference type="CDD" id="cd00077">
    <property type="entry name" value="HDc"/>
    <property type="match status" value="1"/>
</dbReference>
<dbReference type="RefSeq" id="WP_090192512.1">
    <property type="nucleotide sequence ID" value="NZ_LT629785.1"/>
</dbReference>
<name>A0A1H2DUQ2_9PSED</name>
<keyword evidence="3" id="KW-1185">Reference proteome</keyword>